<dbReference type="AlphaFoldDB" id="A0A977L3X9"/>
<protein>
    <recommendedName>
        <fullName evidence="3 10">Thymidylate kinase</fullName>
        <ecNumber evidence="2 10">2.7.4.9</ecNumber>
    </recommendedName>
    <alternativeName>
        <fullName evidence="10">dTMP kinase</fullName>
    </alternativeName>
</protein>
<evidence type="ECO:0000313" key="12">
    <source>
        <dbReference type="EMBL" id="UXE64010.1"/>
    </source>
</evidence>
<dbReference type="CDD" id="cd01672">
    <property type="entry name" value="TMPK"/>
    <property type="match status" value="1"/>
</dbReference>
<dbReference type="EMBL" id="CP073041">
    <property type="protein sequence ID" value="UXE64010.1"/>
    <property type="molecule type" value="Genomic_DNA"/>
</dbReference>
<comment type="function">
    <text evidence="10">Phosphorylation of dTMP to form dTDP in both de novo and salvage pathways of dTTP synthesis.</text>
</comment>
<accession>A0A977L3X9</accession>
<evidence type="ECO:0000256" key="8">
    <source>
        <dbReference type="ARBA" id="ARBA00022840"/>
    </source>
</evidence>
<feature type="binding site" evidence="10">
    <location>
        <begin position="10"/>
        <end position="17"/>
    </location>
    <ligand>
        <name>ATP</name>
        <dbReference type="ChEBI" id="CHEBI:30616"/>
    </ligand>
</feature>
<evidence type="ECO:0000256" key="5">
    <source>
        <dbReference type="ARBA" id="ARBA00022727"/>
    </source>
</evidence>
<dbReference type="PANTHER" id="PTHR10344">
    <property type="entry name" value="THYMIDYLATE KINASE"/>
    <property type="match status" value="1"/>
</dbReference>
<dbReference type="Pfam" id="PF02223">
    <property type="entry name" value="Thymidylate_kin"/>
    <property type="match status" value="1"/>
</dbReference>
<dbReference type="GO" id="GO:0006235">
    <property type="term" value="P:dTTP biosynthetic process"/>
    <property type="evidence" value="ECO:0007669"/>
    <property type="project" value="UniProtKB-UniRule"/>
</dbReference>
<dbReference type="GO" id="GO:0006233">
    <property type="term" value="P:dTDP biosynthetic process"/>
    <property type="evidence" value="ECO:0007669"/>
    <property type="project" value="InterPro"/>
</dbReference>
<evidence type="ECO:0000256" key="2">
    <source>
        <dbReference type="ARBA" id="ARBA00012980"/>
    </source>
</evidence>
<evidence type="ECO:0000256" key="1">
    <source>
        <dbReference type="ARBA" id="ARBA00009776"/>
    </source>
</evidence>
<dbReference type="GO" id="GO:0005829">
    <property type="term" value="C:cytosol"/>
    <property type="evidence" value="ECO:0007669"/>
    <property type="project" value="TreeGrafter"/>
</dbReference>
<comment type="similarity">
    <text evidence="1 10">Belongs to the thymidylate kinase family.</text>
</comment>
<organism evidence="12">
    <name type="scientific">Woronichinia naegeliana WA131</name>
    <dbReference type="NCBI Taxonomy" id="2824559"/>
    <lineage>
        <taxon>Bacteria</taxon>
        <taxon>Bacillati</taxon>
        <taxon>Cyanobacteriota</taxon>
        <taxon>Cyanophyceae</taxon>
        <taxon>Synechococcales</taxon>
        <taxon>Coelosphaeriaceae</taxon>
        <taxon>Woronichinia</taxon>
    </lineage>
</organism>
<dbReference type="KEGG" id="wna:KA717_16610"/>
<dbReference type="GO" id="GO:0005524">
    <property type="term" value="F:ATP binding"/>
    <property type="evidence" value="ECO:0007669"/>
    <property type="project" value="UniProtKB-UniRule"/>
</dbReference>
<comment type="catalytic activity">
    <reaction evidence="9 10">
        <text>dTMP + ATP = dTDP + ADP</text>
        <dbReference type="Rhea" id="RHEA:13517"/>
        <dbReference type="ChEBI" id="CHEBI:30616"/>
        <dbReference type="ChEBI" id="CHEBI:58369"/>
        <dbReference type="ChEBI" id="CHEBI:63528"/>
        <dbReference type="ChEBI" id="CHEBI:456216"/>
        <dbReference type="EC" id="2.7.4.9"/>
    </reaction>
</comment>
<keyword evidence="7 10" id="KW-0418">Kinase</keyword>
<evidence type="ECO:0000256" key="4">
    <source>
        <dbReference type="ARBA" id="ARBA00022679"/>
    </source>
</evidence>
<evidence type="ECO:0000256" key="6">
    <source>
        <dbReference type="ARBA" id="ARBA00022741"/>
    </source>
</evidence>
<dbReference type="GO" id="GO:0004798">
    <property type="term" value="F:dTMP kinase activity"/>
    <property type="evidence" value="ECO:0007669"/>
    <property type="project" value="UniProtKB-UniRule"/>
</dbReference>
<keyword evidence="8 10" id="KW-0067">ATP-binding</keyword>
<evidence type="ECO:0000259" key="11">
    <source>
        <dbReference type="Pfam" id="PF02223"/>
    </source>
</evidence>
<dbReference type="Gene3D" id="3.40.50.300">
    <property type="entry name" value="P-loop containing nucleotide triphosphate hydrolases"/>
    <property type="match status" value="1"/>
</dbReference>
<feature type="domain" description="Thymidylate kinase-like" evidence="11">
    <location>
        <begin position="8"/>
        <end position="199"/>
    </location>
</feature>
<dbReference type="NCBIfam" id="TIGR00041">
    <property type="entry name" value="DTMP_kinase"/>
    <property type="match status" value="1"/>
</dbReference>
<reference evidence="12" key="1">
    <citation type="submission" date="2021-04" db="EMBL/GenBank/DDBJ databases">
        <title>Genome sequence of Woronichinia naegeliana from Washington state freshwater lake bloom.</title>
        <authorList>
            <person name="Dreher T.W."/>
        </authorList>
    </citation>
    <scope>NUCLEOTIDE SEQUENCE</scope>
    <source>
        <strain evidence="12">WA131</strain>
    </source>
</reference>
<keyword evidence="6 10" id="KW-0547">Nucleotide-binding</keyword>
<dbReference type="EC" id="2.7.4.9" evidence="2 10"/>
<dbReference type="SUPFAM" id="SSF52540">
    <property type="entry name" value="P-loop containing nucleoside triphosphate hydrolases"/>
    <property type="match status" value="1"/>
</dbReference>
<dbReference type="InterPro" id="IPR027417">
    <property type="entry name" value="P-loop_NTPase"/>
</dbReference>
<evidence type="ECO:0000256" key="10">
    <source>
        <dbReference type="HAMAP-Rule" id="MF_00165"/>
    </source>
</evidence>
<name>A0A977L3X9_9CYAN</name>
<evidence type="ECO:0000256" key="9">
    <source>
        <dbReference type="ARBA" id="ARBA00048743"/>
    </source>
</evidence>
<keyword evidence="5 10" id="KW-0545">Nucleotide biosynthesis</keyword>
<dbReference type="HAMAP" id="MF_00165">
    <property type="entry name" value="Thymidylate_kinase"/>
    <property type="match status" value="1"/>
</dbReference>
<proteinExistence type="inferred from homology"/>
<keyword evidence="4 10" id="KW-0808">Transferase</keyword>
<dbReference type="InterPro" id="IPR039430">
    <property type="entry name" value="Thymidylate_kin-like_dom"/>
</dbReference>
<dbReference type="GO" id="GO:0006227">
    <property type="term" value="P:dUDP biosynthetic process"/>
    <property type="evidence" value="ECO:0007669"/>
    <property type="project" value="TreeGrafter"/>
</dbReference>
<dbReference type="PANTHER" id="PTHR10344:SF4">
    <property type="entry name" value="UMP-CMP KINASE 2, MITOCHONDRIAL"/>
    <property type="match status" value="1"/>
</dbReference>
<evidence type="ECO:0000256" key="7">
    <source>
        <dbReference type="ARBA" id="ARBA00022777"/>
    </source>
</evidence>
<evidence type="ECO:0000256" key="3">
    <source>
        <dbReference type="ARBA" id="ARBA00017144"/>
    </source>
</evidence>
<dbReference type="InterPro" id="IPR018094">
    <property type="entry name" value="Thymidylate_kinase"/>
</dbReference>
<dbReference type="Proteomes" id="UP001065613">
    <property type="component" value="Chromosome"/>
</dbReference>
<gene>
    <name evidence="10 12" type="primary">tmk</name>
    <name evidence="12" type="ORF">KA717_16610</name>
</gene>
<sequence length="208" mass="24067">MRPLFIVFEGIDGSGKTTQAEALKAYFIRQGEPAILSPEPSDGLIGQLIRQSLQQEIIPIENQKRREEQMAYLFAADRHYHLYNDLDGILKLIEKDHCHVITPRYYFSSLAYNCHTPEEYIFVSRLNQAFPNPDLVIYLDLPVDIALARISDRQQKECYEKADKLTEVSQNYQRIFQDYSGRLLSINGQKSPEKIQTEIINFITHSLA</sequence>